<accession>A0A1I8FHF7</accession>
<sequence>MSTLWAWCCVEMLTRCTDAYGAEGVPAYRLPFEAETAPATPACRKMQAAVVIERRRPEFPASASRISRGRRRSQTSQQEEQLADQQAPAAGLQLPASRCYQRKHLLPPPQRSCDRCAKAEDAV</sequence>
<organism evidence="3 4">
    <name type="scientific">Macrostomum lignano</name>
    <dbReference type="NCBI Taxonomy" id="282301"/>
    <lineage>
        <taxon>Eukaryota</taxon>
        <taxon>Metazoa</taxon>
        <taxon>Spiralia</taxon>
        <taxon>Lophotrochozoa</taxon>
        <taxon>Platyhelminthes</taxon>
        <taxon>Rhabditophora</taxon>
        <taxon>Macrostomorpha</taxon>
        <taxon>Macrostomida</taxon>
        <taxon>Macrostomidae</taxon>
        <taxon>Macrostomum</taxon>
    </lineage>
</organism>
<feature type="signal peptide" evidence="2">
    <location>
        <begin position="1"/>
        <end position="19"/>
    </location>
</feature>
<dbReference type="Proteomes" id="UP000095280">
    <property type="component" value="Unplaced"/>
</dbReference>
<feature type="region of interest" description="Disordered" evidence="1">
    <location>
        <begin position="60"/>
        <end position="90"/>
    </location>
</feature>
<evidence type="ECO:0000313" key="3">
    <source>
        <dbReference type="Proteomes" id="UP000095280"/>
    </source>
</evidence>
<dbReference type="AlphaFoldDB" id="A0A1I8FHF7"/>
<protein>
    <submittedName>
        <fullName evidence="4">Secreted protein</fullName>
    </submittedName>
</protein>
<keyword evidence="2" id="KW-0732">Signal</keyword>
<feature type="chain" id="PRO_5009318717" evidence="2">
    <location>
        <begin position="20"/>
        <end position="123"/>
    </location>
</feature>
<feature type="compositionally biased region" description="Low complexity" evidence="1">
    <location>
        <begin position="74"/>
        <end position="90"/>
    </location>
</feature>
<evidence type="ECO:0000256" key="1">
    <source>
        <dbReference type="SAM" id="MobiDB-lite"/>
    </source>
</evidence>
<keyword evidence="3" id="KW-1185">Reference proteome</keyword>
<reference evidence="4" key="1">
    <citation type="submission" date="2016-11" db="UniProtKB">
        <authorList>
            <consortium name="WormBaseParasite"/>
        </authorList>
    </citation>
    <scope>IDENTIFICATION</scope>
</reference>
<name>A0A1I8FHF7_9PLAT</name>
<evidence type="ECO:0000256" key="2">
    <source>
        <dbReference type="SAM" id="SignalP"/>
    </source>
</evidence>
<evidence type="ECO:0000313" key="4">
    <source>
        <dbReference type="WBParaSite" id="maker-unitig_35003-snap-gene-0.2-mRNA-1"/>
    </source>
</evidence>
<proteinExistence type="predicted"/>
<dbReference type="WBParaSite" id="maker-unitig_35003-snap-gene-0.2-mRNA-1">
    <property type="protein sequence ID" value="maker-unitig_35003-snap-gene-0.2-mRNA-1"/>
    <property type="gene ID" value="maker-unitig_35003-snap-gene-0.2"/>
</dbReference>